<accession>A0A150LB41</accession>
<gene>
    <name evidence="1" type="ORF">B4102_1945</name>
</gene>
<keyword evidence="2" id="KW-1185">Reference proteome</keyword>
<evidence type="ECO:0000313" key="2">
    <source>
        <dbReference type="Proteomes" id="UP000075666"/>
    </source>
</evidence>
<dbReference type="Proteomes" id="UP000075666">
    <property type="component" value="Unassembled WGS sequence"/>
</dbReference>
<sequence>MIVRKREKYSFLMIVLAARIIFFKKLTRVFERGKYLGIKGYKDD</sequence>
<organism evidence="1 2">
    <name type="scientific">Heyndrickxia sporothermodurans</name>
    <dbReference type="NCBI Taxonomy" id="46224"/>
    <lineage>
        <taxon>Bacteria</taxon>
        <taxon>Bacillati</taxon>
        <taxon>Bacillota</taxon>
        <taxon>Bacilli</taxon>
        <taxon>Bacillales</taxon>
        <taxon>Bacillaceae</taxon>
        <taxon>Heyndrickxia</taxon>
    </lineage>
</organism>
<evidence type="ECO:0000313" key="1">
    <source>
        <dbReference type="EMBL" id="KYD09547.1"/>
    </source>
</evidence>
<name>A0A150LB41_9BACI</name>
<dbReference type="STRING" id="46224.B4102_1945"/>
<reference evidence="1 2" key="1">
    <citation type="submission" date="2016-01" db="EMBL/GenBank/DDBJ databases">
        <title>Genome Sequences of Twelve Sporeforming Bacillus Species Isolated from Foods.</title>
        <authorList>
            <person name="Berendsen E.M."/>
            <person name="Wells-Bennik M.H."/>
            <person name="Krawcyk A.O."/>
            <person name="De Jong A."/>
            <person name="Holsappel S."/>
            <person name="Eijlander R.T."/>
            <person name="Kuipers O.P."/>
        </authorList>
    </citation>
    <scope>NUCLEOTIDE SEQUENCE [LARGE SCALE GENOMIC DNA]</scope>
    <source>
        <strain evidence="1 2">B4102</strain>
    </source>
</reference>
<comment type="caution">
    <text evidence="1">The sequence shown here is derived from an EMBL/GenBank/DDBJ whole genome shotgun (WGS) entry which is preliminary data.</text>
</comment>
<proteinExistence type="predicted"/>
<dbReference type="EMBL" id="LQYN01000024">
    <property type="protein sequence ID" value="KYD09547.1"/>
    <property type="molecule type" value="Genomic_DNA"/>
</dbReference>
<dbReference type="AlphaFoldDB" id="A0A150LB41"/>
<protein>
    <submittedName>
        <fullName evidence="1">Uncharacterized protein</fullName>
    </submittedName>
</protein>
<dbReference type="PATRIC" id="fig|46224.3.peg.1620"/>